<sequence length="154" mass="16632">MSGLGRLLVAIYGILALAATVRSLYQILSRFNEAPVAYLLSGLAGAVYIVATIALIRQGPWWRRVAGAAILFELLGVLVVGTLSITLGDLFPHDTVWSVYGRGYGFIPLLLPIAGLVWLWRSDPTRVRSEPIGSEPIRSEPIRSEAAGSSEAEK</sequence>
<keyword evidence="2" id="KW-1133">Transmembrane helix</keyword>
<feature type="transmembrane region" description="Helical" evidence="2">
    <location>
        <begin position="68"/>
        <end position="87"/>
    </location>
</feature>
<proteinExistence type="predicted"/>
<dbReference type="EMBL" id="VFPN01000001">
    <property type="protein sequence ID" value="TQM65509.1"/>
    <property type="molecule type" value="Genomic_DNA"/>
</dbReference>
<organism evidence="3 4">
    <name type="scientific">Klugiella xanthotipulae</name>
    <dbReference type="NCBI Taxonomy" id="244735"/>
    <lineage>
        <taxon>Bacteria</taxon>
        <taxon>Bacillati</taxon>
        <taxon>Actinomycetota</taxon>
        <taxon>Actinomycetes</taxon>
        <taxon>Micrococcales</taxon>
        <taxon>Microbacteriaceae</taxon>
        <taxon>Klugiella</taxon>
    </lineage>
</organism>
<evidence type="ECO:0000256" key="1">
    <source>
        <dbReference type="SAM" id="MobiDB-lite"/>
    </source>
</evidence>
<protein>
    <recommendedName>
        <fullName evidence="5">Integral membrane protein</fullName>
    </recommendedName>
</protein>
<dbReference type="OrthoDB" id="25997at2"/>
<dbReference type="AlphaFoldDB" id="A0A543I4L6"/>
<feature type="region of interest" description="Disordered" evidence="1">
    <location>
        <begin position="127"/>
        <end position="154"/>
    </location>
</feature>
<gene>
    <name evidence="3" type="ORF">FB466_0313</name>
</gene>
<keyword evidence="2" id="KW-0812">Transmembrane</keyword>
<keyword evidence="2" id="KW-0472">Membrane</keyword>
<evidence type="ECO:0000313" key="3">
    <source>
        <dbReference type="EMBL" id="TQM65509.1"/>
    </source>
</evidence>
<feature type="transmembrane region" description="Helical" evidence="2">
    <location>
        <begin position="99"/>
        <end position="120"/>
    </location>
</feature>
<dbReference type="Proteomes" id="UP000318331">
    <property type="component" value="Unassembled WGS sequence"/>
</dbReference>
<evidence type="ECO:0000256" key="2">
    <source>
        <dbReference type="SAM" id="Phobius"/>
    </source>
</evidence>
<accession>A0A543I4L6</accession>
<feature type="transmembrane region" description="Helical" evidence="2">
    <location>
        <begin position="37"/>
        <end position="56"/>
    </location>
</feature>
<evidence type="ECO:0008006" key="5">
    <source>
        <dbReference type="Google" id="ProtNLM"/>
    </source>
</evidence>
<name>A0A543I4L6_9MICO</name>
<keyword evidence="4" id="KW-1185">Reference proteome</keyword>
<evidence type="ECO:0000313" key="4">
    <source>
        <dbReference type="Proteomes" id="UP000318331"/>
    </source>
</evidence>
<feature type="transmembrane region" description="Helical" evidence="2">
    <location>
        <begin position="7"/>
        <end position="25"/>
    </location>
</feature>
<reference evidence="3 4" key="1">
    <citation type="submission" date="2019-06" db="EMBL/GenBank/DDBJ databases">
        <title>Sequencing the genomes of 1000 actinobacteria strains.</title>
        <authorList>
            <person name="Klenk H.-P."/>
        </authorList>
    </citation>
    <scope>NUCLEOTIDE SEQUENCE [LARGE SCALE GENOMIC DNA]</scope>
    <source>
        <strain evidence="3 4">DSM 18031</strain>
    </source>
</reference>
<comment type="caution">
    <text evidence="3">The sequence shown here is derived from an EMBL/GenBank/DDBJ whole genome shotgun (WGS) entry which is preliminary data.</text>
</comment>